<dbReference type="AlphaFoldDB" id="A0A9W9F4D3"/>
<feature type="region of interest" description="Disordered" evidence="1">
    <location>
        <begin position="85"/>
        <end position="108"/>
    </location>
</feature>
<evidence type="ECO:0000256" key="2">
    <source>
        <dbReference type="SAM" id="SignalP"/>
    </source>
</evidence>
<reference evidence="3" key="1">
    <citation type="submission" date="2022-11" db="EMBL/GenBank/DDBJ databases">
        <authorList>
            <person name="Petersen C."/>
        </authorList>
    </citation>
    <scope>NUCLEOTIDE SEQUENCE</scope>
    <source>
        <strain evidence="3">IBT 30069</strain>
    </source>
</reference>
<feature type="signal peptide" evidence="2">
    <location>
        <begin position="1"/>
        <end position="21"/>
    </location>
</feature>
<evidence type="ECO:0000313" key="3">
    <source>
        <dbReference type="EMBL" id="KAJ5093327.1"/>
    </source>
</evidence>
<reference evidence="3" key="2">
    <citation type="journal article" date="2023" name="IMA Fungus">
        <title>Comparative genomic study of the Penicillium genus elucidates a diverse pangenome and 15 lateral gene transfer events.</title>
        <authorList>
            <person name="Petersen C."/>
            <person name="Sorensen T."/>
            <person name="Nielsen M.R."/>
            <person name="Sondergaard T.E."/>
            <person name="Sorensen J.L."/>
            <person name="Fitzpatrick D.A."/>
            <person name="Frisvad J.C."/>
            <person name="Nielsen K.L."/>
        </authorList>
    </citation>
    <scope>NUCLEOTIDE SEQUENCE</scope>
    <source>
        <strain evidence="3">IBT 30069</strain>
    </source>
</reference>
<protein>
    <submittedName>
        <fullName evidence="3">Uncharacterized protein</fullName>
    </submittedName>
</protein>
<feature type="compositionally biased region" description="Low complexity" evidence="1">
    <location>
        <begin position="207"/>
        <end position="221"/>
    </location>
</feature>
<dbReference type="Proteomes" id="UP001149165">
    <property type="component" value="Unassembled WGS sequence"/>
</dbReference>
<comment type="caution">
    <text evidence="3">The sequence shown here is derived from an EMBL/GenBank/DDBJ whole genome shotgun (WGS) entry which is preliminary data.</text>
</comment>
<feature type="compositionally biased region" description="Low complexity" evidence="1">
    <location>
        <begin position="309"/>
        <end position="318"/>
    </location>
</feature>
<keyword evidence="2" id="KW-0732">Signal</keyword>
<dbReference type="OrthoDB" id="10595275at2759"/>
<accession>A0A9W9F4D3</accession>
<evidence type="ECO:0000256" key="1">
    <source>
        <dbReference type="SAM" id="MobiDB-lite"/>
    </source>
</evidence>
<dbReference type="EMBL" id="JAPQKH010000006">
    <property type="protein sequence ID" value="KAJ5093327.1"/>
    <property type="molecule type" value="Genomic_DNA"/>
</dbReference>
<gene>
    <name evidence="3" type="ORF">N7456_009188</name>
</gene>
<keyword evidence="4" id="KW-1185">Reference proteome</keyword>
<feature type="compositionally biased region" description="Low complexity" evidence="1">
    <location>
        <begin position="85"/>
        <end position="103"/>
    </location>
</feature>
<feature type="region of interest" description="Disordered" evidence="1">
    <location>
        <begin position="138"/>
        <end position="345"/>
    </location>
</feature>
<name>A0A9W9F4D3_9EURO</name>
<proteinExistence type="predicted"/>
<evidence type="ECO:0000313" key="4">
    <source>
        <dbReference type="Proteomes" id="UP001149165"/>
    </source>
</evidence>
<sequence length="345" mass="35713">MHFKHILLASSLAFWSGPVAAQSGLNDLGSGLGPVEGGSLLAKRLEKLARRASVKGSTTSDDQEIAKKDMGMLDSLLGEVLPELAPSSSGAASATPTSSATPTPYDPFIKRVEMPESTKAPSPKLVKKQMDILNELESELEGLAGGGSSSAAGSSTPAPSATPSGTPSENSSPLGSLIKRQQGDISPPIRVATKLLNSRDEIPGYKSSSSDSGFDLSNGDGQNAGSSSGSYEESVDPFSQPDFFGKRQYPGEIPGYESSASGSEANLDNGDGQRAEVSSDSSKDSISDPFSQPGFFEKRQYPDEIPAYESSASHSESALDNGDGQDTEFSTGSSHEAAPFPGSGF</sequence>
<feature type="chain" id="PRO_5040899830" evidence="2">
    <location>
        <begin position="22"/>
        <end position="345"/>
    </location>
</feature>
<feature type="compositionally biased region" description="Low complexity" evidence="1">
    <location>
        <begin position="149"/>
        <end position="169"/>
    </location>
</feature>
<organism evidence="3 4">
    <name type="scientific">Penicillium angulare</name>
    <dbReference type="NCBI Taxonomy" id="116970"/>
    <lineage>
        <taxon>Eukaryota</taxon>
        <taxon>Fungi</taxon>
        <taxon>Dikarya</taxon>
        <taxon>Ascomycota</taxon>
        <taxon>Pezizomycotina</taxon>
        <taxon>Eurotiomycetes</taxon>
        <taxon>Eurotiomycetidae</taxon>
        <taxon>Eurotiales</taxon>
        <taxon>Aspergillaceae</taxon>
        <taxon>Penicillium</taxon>
    </lineage>
</organism>